<gene>
    <name evidence="2" type="ORF">CVT25_003636</name>
</gene>
<comment type="caution">
    <text evidence="2">The sequence shown here is derived from an EMBL/GenBank/DDBJ whole genome shotgun (WGS) entry which is preliminary data.</text>
</comment>
<sequence>MTFKSLFTPIQIGSIILKNRVTMAALTRNRAVETYPTELMKEYYVQRVNGGAGLIVTEGILVTRQGTEWPNAPGLWDTKHVAGWKDIVDAVHEVGGKLYAQVCLLWLIIPLNFGRLSHPDAEQQKLAGVPVYGPSAISARGGKFRTIPGAPGYVTPTAIDDPWTIIKQFKHAAVNAKEAGFDGVELHGANGYIVTQFLDNTSNLRTDQWGGSIENRSRFGLEVLKALVEVFGENVSVKLSPCGGYNDVGMPLQETLDTYSYFISEADKLKLSYFNLVRYAPSFDVEFDGVPRATKHDVLESYGHLIKNGKKLLNAGVTGEEGEELISASKLDAVSIGFNWITHPDLAKRIEHGKPLDNAPDIPHLQTNKTSGDWATGYTDYPAATY</sequence>
<dbReference type="STRING" id="93625.A0A409WPD1"/>
<keyword evidence="3" id="KW-1185">Reference proteome</keyword>
<dbReference type="SUPFAM" id="SSF51395">
    <property type="entry name" value="FMN-linked oxidoreductases"/>
    <property type="match status" value="1"/>
</dbReference>
<dbReference type="GO" id="GO:0010181">
    <property type="term" value="F:FMN binding"/>
    <property type="evidence" value="ECO:0007669"/>
    <property type="project" value="InterPro"/>
</dbReference>
<protein>
    <recommendedName>
        <fullName evidence="1">NADH:flavin oxidoreductase/NADH oxidase N-terminal domain-containing protein</fullName>
    </recommendedName>
</protein>
<dbReference type="InterPro" id="IPR013785">
    <property type="entry name" value="Aldolase_TIM"/>
</dbReference>
<organism evidence="2 3">
    <name type="scientific">Psilocybe cyanescens</name>
    <dbReference type="NCBI Taxonomy" id="93625"/>
    <lineage>
        <taxon>Eukaryota</taxon>
        <taxon>Fungi</taxon>
        <taxon>Dikarya</taxon>
        <taxon>Basidiomycota</taxon>
        <taxon>Agaricomycotina</taxon>
        <taxon>Agaricomycetes</taxon>
        <taxon>Agaricomycetidae</taxon>
        <taxon>Agaricales</taxon>
        <taxon>Agaricineae</taxon>
        <taxon>Strophariaceae</taxon>
        <taxon>Psilocybe</taxon>
    </lineage>
</organism>
<dbReference type="Proteomes" id="UP000283269">
    <property type="component" value="Unassembled WGS sequence"/>
</dbReference>
<name>A0A409WPD1_PSICY</name>
<proteinExistence type="predicted"/>
<evidence type="ECO:0000313" key="2">
    <source>
        <dbReference type="EMBL" id="PPQ80353.1"/>
    </source>
</evidence>
<dbReference type="PANTHER" id="PTHR22893:SF91">
    <property type="entry name" value="NADPH DEHYDROGENASE 2-RELATED"/>
    <property type="match status" value="1"/>
</dbReference>
<dbReference type="OrthoDB" id="276546at2759"/>
<dbReference type="Pfam" id="PF00724">
    <property type="entry name" value="Oxidored_FMN"/>
    <property type="match status" value="1"/>
</dbReference>
<accession>A0A409WPD1</accession>
<dbReference type="InterPro" id="IPR001155">
    <property type="entry name" value="OxRdtase_FMN_N"/>
</dbReference>
<dbReference type="InParanoid" id="A0A409WPD1"/>
<feature type="domain" description="NADH:flavin oxidoreductase/NADH oxidase N-terminal" evidence="1">
    <location>
        <begin position="5"/>
        <end position="356"/>
    </location>
</feature>
<dbReference type="InterPro" id="IPR045247">
    <property type="entry name" value="Oye-like"/>
</dbReference>
<dbReference type="EMBL" id="NHYD01003335">
    <property type="protein sequence ID" value="PPQ80353.1"/>
    <property type="molecule type" value="Genomic_DNA"/>
</dbReference>
<dbReference type="PANTHER" id="PTHR22893">
    <property type="entry name" value="NADH OXIDOREDUCTASE-RELATED"/>
    <property type="match status" value="1"/>
</dbReference>
<evidence type="ECO:0000313" key="3">
    <source>
        <dbReference type="Proteomes" id="UP000283269"/>
    </source>
</evidence>
<evidence type="ECO:0000259" key="1">
    <source>
        <dbReference type="Pfam" id="PF00724"/>
    </source>
</evidence>
<dbReference type="GO" id="GO:0016491">
    <property type="term" value="F:oxidoreductase activity"/>
    <property type="evidence" value="ECO:0007669"/>
    <property type="project" value="InterPro"/>
</dbReference>
<dbReference type="Gene3D" id="3.20.20.70">
    <property type="entry name" value="Aldolase class I"/>
    <property type="match status" value="1"/>
</dbReference>
<reference evidence="2 3" key="1">
    <citation type="journal article" date="2018" name="Evol. Lett.">
        <title>Horizontal gene cluster transfer increased hallucinogenic mushroom diversity.</title>
        <authorList>
            <person name="Reynolds H.T."/>
            <person name="Vijayakumar V."/>
            <person name="Gluck-Thaler E."/>
            <person name="Korotkin H.B."/>
            <person name="Matheny P.B."/>
            <person name="Slot J.C."/>
        </authorList>
    </citation>
    <scope>NUCLEOTIDE SEQUENCE [LARGE SCALE GENOMIC DNA]</scope>
    <source>
        <strain evidence="2 3">2631</strain>
    </source>
</reference>
<dbReference type="CDD" id="cd02933">
    <property type="entry name" value="OYE_like_FMN"/>
    <property type="match status" value="1"/>
</dbReference>
<dbReference type="AlphaFoldDB" id="A0A409WPD1"/>